<accession>A0A6F9DTR1</accession>
<dbReference type="AlphaFoldDB" id="A0A6F9DTR1"/>
<feature type="region of interest" description="Disordered" evidence="1">
    <location>
        <begin position="156"/>
        <end position="177"/>
    </location>
</feature>
<dbReference type="InterPro" id="IPR033182">
    <property type="entry name" value="MIC26/MIC27_animal"/>
</dbReference>
<organism evidence="2">
    <name type="scientific">Phallusia mammillata</name>
    <dbReference type="NCBI Taxonomy" id="59560"/>
    <lineage>
        <taxon>Eukaryota</taxon>
        <taxon>Metazoa</taxon>
        <taxon>Chordata</taxon>
        <taxon>Tunicata</taxon>
        <taxon>Ascidiacea</taxon>
        <taxon>Phlebobranchia</taxon>
        <taxon>Ascidiidae</taxon>
        <taxon>Phallusia</taxon>
    </lineage>
</organism>
<feature type="region of interest" description="Disordered" evidence="1">
    <location>
        <begin position="218"/>
        <end position="243"/>
    </location>
</feature>
<evidence type="ECO:0000256" key="1">
    <source>
        <dbReference type="SAM" id="MobiDB-lite"/>
    </source>
</evidence>
<gene>
    <name evidence="2" type="primary">Smndc1-003</name>
</gene>
<dbReference type="EMBL" id="LR790538">
    <property type="protein sequence ID" value="CAB3266400.1"/>
    <property type="molecule type" value="mRNA"/>
</dbReference>
<reference evidence="2" key="1">
    <citation type="submission" date="2020-04" db="EMBL/GenBank/DDBJ databases">
        <authorList>
            <person name="Neveu A P."/>
        </authorList>
    </citation>
    <scope>NUCLEOTIDE SEQUENCE</scope>
    <source>
        <tissue evidence="2">Whole embryo</tissue>
    </source>
</reference>
<name>A0A6F9DTR1_9ASCI</name>
<protein>
    <submittedName>
        <fullName evidence="2">Survival of motor neuron-related-splicing factor 30-like</fullName>
    </submittedName>
</protein>
<dbReference type="PANTHER" id="PTHR14564">
    <property type="entry name" value="MICOS COMPLEX SUBUNIT MIC26 / MIC27 FAMILY MEMBER"/>
    <property type="match status" value="1"/>
</dbReference>
<dbReference type="GO" id="GO:0042407">
    <property type="term" value="P:cristae formation"/>
    <property type="evidence" value="ECO:0007669"/>
    <property type="project" value="InterPro"/>
</dbReference>
<proteinExistence type="evidence at transcript level"/>
<sequence length="243" mass="27028">MPPVKVEELSIYQGCNCSNSSQMMQTNSSMHSSMNIGNSTVRLVSEVHEKYRKTLKLFTDFKEYTTTTEGKIKLSIMSAGLLAGGVLGVRSSSNRIWYKRMLPVGTLACAASICYPWKAYEVSKTITITSYHISIAVGRQTKKMFQSISSAYEKYAKQTKQTDTTKSKEEEEEKETVYQVGEGGIVQVETPANEESTKPQNTVLHLLPDTITQQVTDSKSLKSNIIDPGQSSTEDTDLYTTRS</sequence>
<evidence type="ECO:0000313" key="2">
    <source>
        <dbReference type="EMBL" id="CAB3266400.1"/>
    </source>
</evidence>
<dbReference type="GO" id="GO:0061617">
    <property type="term" value="C:MICOS complex"/>
    <property type="evidence" value="ECO:0007669"/>
    <property type="project" value="InterPro"/>
</dbReference>